<keyword evidence="1" id="KW-0812">Transmembrane</keyword>
<dbReference type="PANTHER" id="PTHR24148">
    <property type="entry name" value="ANKYRIN REPEAT DOMAIN-CONTAINING PROTEIN 39 HOMOLOG-RELATED"/>
    <property type="match status" value="1"/>
</dbReference>
<dbReference type="AlphaFoldDB" id="A0AAE0DJ50"/>
<dbReference type="Proteomes" id="UP001276659">
    <property type="component" value="Unassembled WGS sequence"/>
</dbReference>
<keyword evidence="3" id="KW-1185">Reference proteome</keyword>
<name>A0AAE0DJ50_9LECA</name>
<feature type="transmembrane region" description="Helical" evidence="1">
    <location>
        <begin position="20"/>
        <end position="41"/>
    </location>
</feature>
<evidence type="ECO:0000313" key="2">
    <source>
        <dbReference type="EMBL" id="KAK3172122.1"/>
    </source>
</evidence>
<keyword evidence="1" id="KW-0472">Membrane</keyword>
<protein>
    <recommendedName>
        <fullName evidence="4">Heterokaryon incompatibility domain-containing protein</fullName>
    </recommendedName>
</protein>
<accession>A0AAE0DJ50</accession>
<evidence type="ECO:0000313" key="3">
    <source>
        <dbReference type="Proteomes" id="UP001276659"/>
    </source>
</evidence>
<organism evidence="2 3">
    <name type="scientific">Lepraria neglecta</name>
    <dbReference type="NCBI Taxonomy" id="209136"/>
    <lineage>
        <taxon>Eukaryota</taxon>
        <taxon>Fungi</taxon>
        <taxon>Dikarya</taxon>
        <taxon>Ascomycota</taxon>
        <taxon>Pezizomycotina</taxon>
        <taxon>Lecanoromycetes</taxon>
        <taxon>OSLEUM clade</taxon>
        <taxon>Lecanoromycetidae</taxon>
        <taxon>Lecanorales</taxon>
        <taxon>Lecanorineae</taxon>
        <taxon>Stereocaulaceae</taxon>
        <taxon>Lepraria</taxon>
    </lineage>
</organism>
<keyword evidence="1" id="KW-1133">Transmembrane helix</keyword>
<evidence type="ECO:0008006" key="4">
    <source>
        <dbReference type="Google" id="ProtNLM"/>
    </source>
</evidence>
<reference evidence="2" key="1">
    <citation type="submission" date="2022-11" db="EMBL/GenBank/DDBJ databases">
        <title>Chromosomal genome sequence assembly and mating type (MAT) locus characterization of the leprose asexual lichenized fungus Lepraria neglecta (Nyl.) Erichsen.</title>
        <authorList>
            <person name="Allen J.L."/>
            <person name="Pfeffer B."/>
        </authorList>
    </citation>
    <scope>NUCLEOTIDE SEQUENCE</scope>
    <source>
        <strain evidence="2">Allen 5258</strain>
    </source>
</reference>
<dbReference type="PANTHER" id="PTHR24148:SF64">
    <property type="entry name" value="HETEROKARYON INCOMPATIBILITY DOMAIN-CONTAINING PROTEIN"/>
    <property type="match status" value="1"/>
</dbReference>
<evidence type="ECO:0000256" key="1">
    <source>
        <dbReference type="SAM" id="Phobius"/>
    </source>
</evidence>
<proteinExistence type="predicted"/>
<dbReference type="EMBL" id="JASNWA010000008">
    <property type="protein sequence ID" value="KAK3172122.1"/>
    <property type="molecule type" value="Genomic_DNA"/>
</dbReference>
<dbReference type="InterPro" id="IPR052895">
    <property type="entry name" value="HetReg/Transcr_Mod"/>
</dbReference>
<gene>
    <name evidence="2" type="ORF">OEA41_004207</name>
</gene>
<comment type="caution">
    <text evidence="2">The sequence shown here is derived from an EMBL/GenBank/DDBJ whole genome shotgun (WGS) entry which is preliminary data.</text>
</comment>
<sequence length="453" mass="51005">MRIVLGLLKSILYSARKQPVVAAAFLAALLCWWIYSIPYVLSAASFSFLPKFVRGIAEYLMTPRVAIKQERQALPDANVIRALKALFSRRWFRRTWVIQEIAASRDAIVVCGSHQLSWDAMRTAMTRIVELVDSDLEKSPYLESDFQKMDFLSSVLDTQSIPGYGVRMKRSLLYMINCFSLFDATDARDKVYGLLGLSEEARSAHTQGQILKPNYGQPVEWVYADVVRYLVSITNQLDVLRACLGSGKVSGLPSWAPDWTVTMLRSVSGFSYHKDPFRLPDDKDQQHPVARFSEDLKVMVVRGFTIGRLIGASEICRRNLAGLGFLFTMLNDLRTKFLHGQQVTVSRTSEALAKHADSTGREKLVHKSFRCEQAPCLQWMAKTCDIYADAQAGDFICMLIGAKVPFLIRYEGTEGRLVGPANLAGFIAQSLLWKDAVKHYKMGDLQLVGYSLR</sequence>